<dbReference type="Proteomes" id="UP000199069">
    <property type="component" value="Unassembled WGS sequence"/>
</dbReference>
<dbReference type="FunFam" id="2.130.10.10:FF:000178">
    <property type="entry name" value="WD repeat domain 3"/>
    <property type="match status" value="1"/>
</dbReference>
<feature type="compositionally biased region" description="Gly residues" evidence="7">
    <location>
        <begin position="1041"/>
        <end position="1053"/>
    </location>
</feature>
<dbReference type="Pfam" id="PF25172">
    <property type="entry name" value="Beta-prop_WDR3_2nd"/>
    <property type="match status" value="1"/>
</dbReference>
<feature type="region of interest" description="Disordered" evidence="7">
    <location>
        <begin position="1322"/>
        <end position="1343"/>
    </location>
</feature>
<dbReference type="PROSITE" id="PS50294">
    <property type="entry name" value="WD_REPEATS_REGION"/>
    <property type="match status" value="6"/>
</dbReference>
<feature type="region of interest" description="Disordered" evidence="7">
    <location>
        <begin position="1034"/>
        <end position="1125"/>
    </location>
</feature>
<feature type="region of interest" description="Disordered" evidence="7">
    <location>
        <begin position="1194"/>
        <end position="1215"/>
    </location>
</feature>
<name>A0A0K3CJV1_RHOTO</name>
<dbReference type="Gene3D" id="3.30.1370.110">
    <property type="match status" value="1"/>
</dbReference>
<dbReference type="Gene3D" id="3.60.110.10">
    <property type="entry name" value="Carbon-nitrogen hydrolase"/>
    <property type="match status" value="1"/>
</dbReference>
<feature type="repeat" description="WD" evidence="6">
    <location>
        <begin position="676"/>
        <end position="708"/>
    </location>
</feature>
<dbReference type="InterPro" id="IPR001680">
    <property type="entry name" value="WD40_rpt"/>
</dbReference>
<dbReference type="EMBL" id="CWKI01000006">
    <property type="protein sequence ID" value="CTR07476.1"/>
    <property type="molecule type" value="Genomic_DNA"/>
</dbReference>
<dbReference type="FunFam" id="2.130.10.10:FF:000157">
    <property type="entry name" value="WD repeat domain 3"/>
    <property type="match status" value="1"/>
</dbReference>
<dbReference type="Pfam" id="PF01713">
    <property type="entry name" value="Smr"/>
    <property type="match status" value="1"/>
</dbReference>
<feature type="repeat" description="WD" evidence="6">
    <location>
        <begin position="534"/>
        <end position="568"/>
    </location>
</feature>
<keyword evidence="2 6" id="KW-0853">WD repeat</keyword>
<dbReference type="GO" id="GO:0030490">
    <property type="term" value="P:maturation of SSU-rRNA"/>
    <property type="evidence" value="ECO:0007669"/>
    <property type="project" value="TreeGrafter"/>
</dbReference>
<keyword evidence="8" id="KW-1133">Transmembrane helix</keyword>
<dbReference type="PROSITE" id="PS50828">
    <property type="entry name" value="SMR"/>
    <property type="match status" value="1"/>
</dbReference>
<feature type="transmembrane region" description="Helical" evidence="8">
    <location>
        <begin position="1566"/>
        <end position="1589"/>
    </location>
</feature>
<feature type="domain" description="Smr" evidence="10">
    <location>
        <begin position="1368"/>
        <end position="1444"/>
    </location>
</feature>
<feature type="domain" description="CN hydrolase" evidence="9">
    <location>
        <begin position="1739"/>
        <end position="2026"/>
    </location>
</feature>
<evidence type="ECO:0000313" key="12">
    <source>
        <dbReference type="Proteomes" id="UP000199069"/>
    </source>
</evidence>
<gene>
    <name evidence="11" type="primary">FGENESH: predicted gene_6.259</name>
    <name evidence="11" type="ORF">BN2166_0033370</name>
</gene>
<feature type="transmembrane region" description="Helical" evidence="8">
    <location>
        <begin position="1524"/>
        <end position="1546"/>
    </location>
</feature>
<keyword evidence="12" id="KW-1185">Reference proteome</keyword>
<feature type="compositionally biased region" description="Low complexity" evidence="7">
    <location>
        <begin position="1054"/>
        <end position="1078"/>
    </location>
</feature>
<comment type="subcellular location">
    <subcellularLocation>
        <location evidence="1">Nucleus</location>
        <location evidence="1">Nucleolus</location>
    </subcellularLocation>
</comment>
<dbReference type="InterPro" id="IPR051570">
    <property type="entry name" value="TBC1_cilium_biogenesis"/>
</dbReference>
<evidence type="ECO:0000256" key="1">
    <source>
        <dbReference type="ARBA" id="ARBA00004604"/>
    </source>
</evidence>
<keyword evidence="3" id="KW-0677">Repeat</keyword>
<dbReference type="InterPro" id="IPR007148">
    <property type="entry name" value="SSU_processome_Utp12"/>
</dbReference>
<dbReference type="SUPFAM" id="SSF56317">
    <property type="entry name" value="Carbon-nitrogen hydrolase"/>
    <property type="match status" value="1"/>
</dbReference>
<dbReference type="SMART" id="SM00463">
    <property type="entry name" value="SMR"/>
    <property type="match status" value="1"/>
</dbReference>
<evidence type="ECO:0000259" key="10">
    <source>
        <dbReference type="PROSITE" id="PS50828"/>
    </source>
</evidence>
<proteinExistence type="inferred from homology"/>
<dbReference type="Pfam" id="PF04003">
    <property type="entry name" value="Utp12"/>
    <property type="match status" value="1"/>
</dbReference>
<dbReference type="SMART" id="SM00320">
    <property type="entry name" value="WD40"/>
    <property type="match status" value="12"/>
</dbReference>
<keyword evidence="4" id="KW-0539">Nucleus</keyword>
<dbReference type="Gene3D" id="2.130.10.10">
    <property type="entry name" value="YVTN repeat-like/Quinoprotein amine dehydrogenase"/>
    <property type="match status" value="4"/>
</dbReference>
<feature type="repeat" description="WD" evidence="6">
    <location>
        <begin position="634"/>
        <end position="675"/>
    </location>
</feature>
<dbReference type="InterPro" id="IPR015943">
    <property type="entry name" value="WD40/YVTN_repeat-like_dom_sf"/>
</dbReference>
<dbReference type="SUPFAM" id="SSF50998">
    <property type="entry name" value="Quinoprotein alcohol dehydrogenase-like"/>
    <property type="match status" value="1"/>
</dbReference>
<evidence type="ECO:0000256" key="8">
    <source>
        <dbReference type="SAM" id="Phobius"/>
    </source>
</evidence>
<evidence type="ECO:0000256" key="3">
    <source>
        <dbReference type="ARBA" id="ARBA00022737"/>
    </source>
</evidence>
<dbReference type="PANTHER" id="PTHR19853:SF0">
    <property type="entry name" value="WD REPEAT-CONTAINING PROTEIN 3"/>
    <property type="match status" value="1"/>
</dbReference>
<sequence>MKSYLRHGPTEAFGLIATGPAVYDGRKAYCPALEDVLVWDVKKGEQVAMWHETGLRALVTCLLRSPTDWDSFAVGYADGSVRIWNAKTQSVTVTFNGHKTGVTALAWDADGTRLASGARDTDVILWDVVGEVGLFRLKGHRDQITSLAFVAPRPGSDIDSSAVAADSNADNATTSTSSAAAAPLAKPSTHLISSSKDTFIKLWNLTTQHCIETVVAHRSEAWSFAYDADSNVLVSGGGEGEVKCWRVDNEVLLRGVAAVVEEDEEQARSSSAAAPPKKKLKRAISPIAALSLPNPNHTHNITQITLHPTLPVLAVHSGERAIDVFRLRTEEELRKKLARRRKREREKKEKGKAGKGKGKGKAVEGEDEAEDEELEVAADGTVEWRDRLAVWSTIRTSGKIKNFSFAPETLKTKGEVQILASLANNSLEVYNLPPPASSKAPAVEPIKMYTLDLPGHRSDVRCLAVSSDDQLIASASHGSLKLWNVKTTRCVRTMDCGYAICCSFLPGDRHIVVGTKSGELLLYDLSSSSLLETFAAHTAPLWSVHVRPDQRGLVTGSADKDVKFWDFEVRQIPSEVEGGAPVRVLTLAHVKTLKMTDDVLAVKYSPDGRLLAVSLLDSTVKVFYADTLKFFLSLYGHKLPVLSLDISSDSKLIVTCSADKNVKIWGLDFGDCHRSLFAHDESVMQVAFERGSHLFWSVGKDRMVKYWDGDKFECIQKLAGHSGEVWALAVSQKANFVVTGSHDKSIRIWEKTDEPLFLEEERERELEEMYANASNPRGDRDELRVLPSGEEVSQDEATEVSKSTTETLMAGERILEALEISEVDKAALAAYEEAKRRQPTEEMASRVPHPTRNPVFSMYGNCSAEEYVLKVVKAIPAAQLQDALLVLPFGRVVQLIEHIDVWAHRGWNLPLTSRVLFFLLRTHYSQIVATRALRPTMVALKSHLRDALKKQKNVLGYNLAALKYLQRQHDSNKVAEFYEQEVLGGSAGGGGGGGMVDEKAVREMIEKMSFTFNDFVRVAKKLFKFWKKYQAQQQQQQQQQGHGGQPQQGGYGGQQQQPQHGQSPYPQHAPQQQPWQSSPYPPAHGGKTHGGQVAGGYAGGGGGFGAHDGPATTKRRRERIGGGASDAEVVERWCRSRVGAGEASLRPRLTAALPSSPLPRSSLLHLSSAHRPRPGPFIALSALPLVLLSTFSTTSPSTFRHPRSPEPAETYTFNDPSGSFRPPYWGYLFRPRRNPYPIRRRLPDLHIFHLVPPWLRPSRNVLHRLVGYLDDDGNLVVDADDGVEQNADMANAQNAHYVDLRNRAIREGDLMGQCFEASRNAYSSGDGGRAHDLSMEGKQHQREKDRLNAEAAEWIYRENNKVQPQGTIDLHGLYVQEAIEYTEKGIADARQRNMPELRVIVGKGNHSPSHVAKIKPAIASLMERERLTASLDPHNGGVLVVQLQGQGGGRGAGQFLREMEQSRDNDCVVIATMDRIQLWTTLALAPLAAYALAPATAPLAAVPLIAATLLAIKALLATAPNSLQALLTLLLPLLSLTTGTSLSLALSNSPTSTLSSPLDTFLALSLYALIASLAPLVALVAGEFLLSLATKRRSGAATSLTAVLVPAWVFALAGIMEEGAGTGRMGWWVRPALEGEGVDWIRRVGGQVLVDFAVGLAGVAGAMVVWEWVRRSEEREGDLLGEGNEAGGTDSTWRKSTRKPLILLAFLATLVVVGPIFPAPAYNPLHPSPADPSYVYPPLKLACVVPPSLVSSSRHTTHAKLDDWLKETRIVAGRGAKVLSWFEGAVELEKGSRKEEGEGWEAMGEQERELLKRVGEVCDMYKVHILATYLVPPPLSQHTSKRLNVATLVSPSAVDTSTPNLVFSTTKQHPVPFIESYSHTARLAPSLGSSSNILPLAAVTLPHPPHTPAPHLTPLQTVSVSAAICQDIAFPSLLTSYVSPSTISSDSLPKKPQLILNPSNTPSSLHGISHAQLAQTRARAIETNSFVLRCDSPGTMGGSALVGPQGDVRARTGGEGVGSWEAEIGVERTSGGTLLTWFGRRGGKRIGSEGFVLFLVASMVVLVRLVEGGELVRGVKSIDWRTQVVKVENAVLWVRRKTAEITARRGEEGLGREGPITEERLIEVD</sequence>
<evidence type="ECO:0000256" key="2">
    <source>
        <dbReference type="ARBA" id="ARBA00022574"/>
    </source>
</evidence>
<dbReference type="InterPro" id="IPR036322">
    <property type="entry name" value="WD40_repeat_dom_sf"/>
</dbReference>
<dbReference type="SUPFAM" id="SSF160443">
    <property type="entry name" value="SMR domain-like"/>
    <property type="match status" value="1"/>
</dbReference>
<dbReference type="InterPro" id="IPR002625">
    <property type="entry name" value="Smr_dom"/>
</dbReference>
<dbReference type="PROSITE" id="PS50082">
    <property type="entry name" value="WD_REPEATS_2"/>
    <property type="match status" value="8"/>
</dbReference>
<comment type="similarity">
    <text evidence="5">Belongs to the WD repeat WDR3/UTP12 family.</text>
</comment>
<keyword evidence="8" id="KW-0472">Membrane</keyword>
<dbReference type="PRINTS" id="PR00320">
    <property type="entry name" value="GPROTEINBRPT"/>
</dbReference>
<evidence type="ECO:0000256" key="5">
    <source>
        <dbReference type="ARBA" id="ARBA00038229"/>
    </source>
</evidence>
<feature type="transmembrane region" description="Helical" evidence="8">
    <location>
        <begin position="1648"/>
        <end position="1669"/>
    </location>
</feature>
<feature type="compositionally biased region" description="Gly residues" evidence="7">
    <location>
        <begin position="1088"/>
        <end position="1106"/>
    </location>
</feature>
<dbReference type="InterPro" id="IPR019775">
    <property type="entry name" value="WD40_repeat_CS"/>
</dbReference>
<dbReference type="PANTHER" id="PTHR19853">
    <property type="entry name" value="WD REPEAT CONTAINING PROTEIN 3 WDR3"/>
    <property type="match status" value="1"/>
</dbReference>
<feature type="transmembrane region" description="Helical" evidence="8">
    <location>
        <begin position="1596"/>
        <end position="1616"/>
    </location>
</feature>
<protein>
    <submittedName>
        <fullName evidence="11">BY PROTMAP: gi|342319659|gb|EGU11606.1| WD-repeat-containing protein [Rhodotorula glutinis ATCC 204091]</fullName>
    </submittedName>
</protein>
<dbReference type="GO" id="GO:0032040">
    <property type="term" value="C:small-subunit processome"/>
    <property type="evidence" value="ECO:0007669"/>
    <property type="project" value="TreeGrafter"/>
</dbReference>
<dbReference type="SMART" id="SM01162">
    <property type="entry name" value="DUF1771"/>
    <property type="match status" value="1"/>
</dbReference>
<feature type="repeat" description="WD" evidence="6">
    <location>
        <begin position="191"/>
        <end position="213"/>
    </location>
</feature>
<evidence type="ECO:0000256" key="7">
    <source>
        <dbReference type="SAM" id="MobiDB-lite"/>
    </source>
</evidence>
<dbReference type="InterPro" id="IPR036526">
    <property type="entry name" value="C-N_Hydrolase_sf"/>
</dbReference>
<feature type="compositionally biased region" description="Acidic residues" evidence="7">
    <location>
        <begin position="365"/>
        <end position="374"/>
    </location>
</feature>
<feature type="compositionally biased region" description="Basic and acidic residues" evidence="7">
    <location>
        <begin position="1328"/>
        <end position="1343"/>
    </location>
</feature>
<dbReference type="GO" id="GO:0034388">
    <property type="term" value="C:Pwp2p-containing subcomplex of 90S preribosome"/>
    <property type="evidence" value="ECO:0007669"/>
    <property type="project" value="TreeGrafter"/>
</dbReference>
<dbReference type="PROSITE" id="PS00678">
    <property type="entry name" value="WD_REPEATS_1"/>
    <property type="match status" value="2"/>
</dbReference>
<dbReference type="InterPro" id="IPR003010">
    <property type="entry name" value="C-N_Hydrolase"/>
</dbReference>
<dbReference type="GO" id="GO:0030515">
    <property type="term" value="F:snoRNA binding"/>
    <property type="evidence" value="ECO:0007669"/>
    <property type="project" value="TreeGrafter"/>
</dbReference>
<dbReference type="SUPFAM" id="SSF50978">
    <property type="entry name" value="WD40 repeat-like"/>
    <property type="match status" value="1"/>
</dbReference>
<reference evidence="11 12" key="1">
    <citation type="submission" date="2015-07" db="EMBL/GenBank/DDBJ databases">
        <authorList>
            <person name="Cajimat M.N.B."/>
            <person name="Milazzo M.L."/>
            <person name="Fulhorst C.F."/>
        </authorList>
    </citation>
    <scope>NUCLEOTIDE SEQUENCE [LARGE SCALE GENOMIC DNA]</scope>
    <source>
        <strain evidence="11">Single colony</strain>
    </source>
</reference>
<feature type="transmembrane region" description="Helical" evidence="8">
    <location>
        <begin position="1701"/>
        <end position="1722"/>
    </location>
</feature>
<dbReference type="InterPro" id="IPR011047">
    <property type="entry name" value="Quinoprotein_ADH-like_sf"/>
</dbReference>
<accession>A0A0K3CJV1</accession>
<evidence type="ECO:0000259" key="9">
    <source>
        <dbReference type="PROSITE" id="PS50263"/>
    </source>
</evidence>
<feature type="repeat" description="WD" evidence="6">
    <location>
        <begin position="718"/>
        <end position="750"/>
    </location>
</feature>
<feature type="repeat" description="WD" evidence="6">
    <location>
        <begin position="95"/>
        <end position="128"/>
    </location>
</feature>
<evidence type="ECO:0000256" key="6">
    <source>
        <dbReference type="PROSITE-ProRule" id="PRU00221"/>
    </source>
</evidence>
<evidence type="ECO:0000256" key="4">
    <source>
        <dbReference type="ARBA" id="ARBA00023242"/>
    </source>
</evidence>
<dbReference type="Pfam" id="PF08590">
    <property type="entry name" value="DUF1771"/>
    <property type="match status" value="1"/>
</dbReference>
<feature type="transmembrane region" description="Helical" evidence="8">
    <location>
        <begin position="1487"/>
        <end position="1512"/>
    </location>
</feature>
<dbReference type="STRING" id="5286.A0A0K3CJV1"/>
<dbReference type="CDD" id="cd00200">
    <property type="entry name" value="WD40"/>
    <property type="match status" value="1"/>
</dbReference>
<feature type="repeat" description="WD" evidence="6">
    <location>
        <begin position="214"/>
        <end position="255"/>
    </location>
</feature>
<dbReference type="PROSITE" id="PS50263">
    <property type="entry name" value="CN_HYDROLASE"/>
    <property type="match status" value="1"/>
</dbReference>
<organism evidence="11 12">
    <name type="scientific">Rhodotorula toruloides</name>
    <name type="common">Yeast</name>
    <name type="synonym">Rhodosporidium toruloides</name>
    <dbReference type="NCBI Taxonomy" id="5286"/>
    <lineage>
        <taxon>Eukaryota</taxon>
        <taxon>Fungi</taxon>
        <taxon>Dikarya</taxon>
        <taxon>Basidiomycota</taxon>
        <taxon>Pucciniomycotina</taxon>
        <taxon>Microbotryomycetes</taxon>
        <taxon>Sporidiobolales</taxon>
        <taxon>Sporidiobolaceae</taxon>
        <taxon>Rhodotorula</taxon>
    </lineage>
</organism>
<evidence type="ECO:0000313" key="11">
    <source>
        <dbReference type="EMBL" id="CTR07476.1"/>
    </source>
</evidence>
<dbReference type="InterPro" id="IPR036063">
    <property type="entry name" value="Smr_dom_sf"/>
</dbReference>
<feature type="region of interest" description="Disordered" evidence="7">
    <location>
        <begin position="338"/>
        <end position="374"/>
    </location>
</feature>
<dbReference type="Pfam" id="PF25173">
    <property type="entry name" value="Beta-prop_WDR3_1st"/>
    <property type="match status" value="1"/>
</dbReference>
<dbReference type="InterPro" id="IPR013899">
    <property type="entry name" value="DUF1771"/>
</dbReference>
<dbReference type="InterPro" id="IPR020472">
    <property type="entry name" value="WD40_PAC1"/>
</dbReference>
<feature type="repeat" description="WD" evidence="6">
    <location>
        <begin position="453"/>
        <end position="493"/>
    </location>
</feature>
<keyword evidence="8" id="KW-0812">Transmembrane</keyword>